<dbReference type="InterPro" id="IPR011009">
    <property type="entry name" value="Kinase-like_dom_sf"/>
</dbReference>
<dbReference type="Gene3D" id="3.90.1200.10">
    <property type="match status" value="1"/>
</dbReference>
<evidence type="ECO:0000259" key="1">
    <source>
        <dbReference type="Pfam" id="PF01636"/>
    </source>
</evidence>
<dbReference type="Pfam" id="PF01636">
    <property type="entry name" value="APH"/>
    <property type="match status" value="1"/>
</dbReference>
<proteinExistence type="predicted"/>
<comment type="caution">
    <text evidence="2">The sequence shown here is derived from an EMBL/GenBank/DDBJ whole genome shotgun (WGS) entry which is preliminary data.</text>
</comment>
<dbReference type="InterPro" id="IPR002575">
    <property type="entry name" value="Aminoglycoside_PTrfase"/>
</dbReference>
<protein>
    <recommendedName>
        <fullName evidence="1">Aminoglycoside phosphotransferase domain-containing protein</fullName>
    </recommendedName>
</protein>
<feature type="domain" description="Aminoglycoside phosphotransferase" evidence="1">
    <location>
        <begin position="46"/>
        <end position="211"/>
    </location>
</feature>
<reference evidence="2 3" key="1">
    <citation type="journal article" date="2019" name="PLoS ONE">
        <title>Comparative genome analysis indicates high evolutionary potential of pathogenicity genes in Colletotrichum tanaceti.</title>
        <authorList>
            <person name="Lelwala R.V."/>
            <person name="Korhonen P.K."/>
            <person name="Young N.D."/>
            <person name="Scott J.B."/>
            <person name="Ades P.A."/>
            <person name="Gasser R.B."/>
            <person name="Taylor P.W.J."/>
        </authorList>
    </citation>
    <scope>NUCLEOTIDE SEQUENCE [LARGE SCALE GENOMIC DNA]</scope>
    <source>
        <strain evidence="2">BRIP57314</strain>
    </source>
</reference>
<dbReference type="EMBL" id="PJEX01000499">
    <property type="protein sequence ID" value="TKW49672.1"/>
    <property type="molecule type" value="Genomic_DNA"/>
</dbReference>
<evidence type="ECO:0000313" key="3">
    <source>
        <dbReference type="Proteomes" id="UP000310108"/>
    </source>
</evidence>
<dbReference type="PANTHER" id="PTHR21310:SF15">
    <property type="entry name" value="AMINOGLYCOSIDE PHOSPHOTRANSFERASE DOMAIN-CONTAINING PROTEIN"/>
    <property type="match status" value="1"/>
</dbReference>
<evidence type="ECO:0000313" key="2">
    <source>
        <dbReference type="EMBL" id="TKW49672.1"/>
    </source>
</evidence>
<accession>A0A4U6X2S9</accession>
<dbReference type="Proteomes" id="UP000310108">
    <property type="component" value="Unassembled WGS sequence"/>
</dbReference>
<organism evidence="2 3">
    <name type="scientific">Colletotrichum tanaceti</name>
    <dbReference type="NCBI Taxonomy" id="1306861"/>
    <lineage>
        <taxon>Eukaryota</taxon>
        <taxon>Fungi</taxon>
        <taxon>Dikarya</taxon>
        <taxon>Ascomycota</taxon>
        <taxon>Pezizomycotina</taxon>
        <taxon>Sordariomycetes</taxon>
        <taxon>Hypocreomycetidae</taxon>
        <taxon>Glomerellales</taxon>
        <taxon>Glomerellaceae</taxon>
        <taxon>Colletotrichum</taxon>
        <taxon>Colletotrichum destructivum species complex</taxon>
    </lineage>
</organism>
<dbReference type="InterPro" id="IPR051678">
    <property type="entry name" value="AGP_Transferase"/>
</dbReference>
<gene>
    <name evidence="2" type="ORF">CTA1_5115</name>
</gene>
<dbReference type="AlphaFoldDB" id="A0A4U6X2S9"/>
<name>A0A4U6X2S9_9PEZI</name>
<dbReference type="PANTHER" id="PTHR21310">
    <property type="entry name" value="AMINOGLYCOSIDE PHOSPHOTRANSFERASE-RELATED-RELATED"/>
    <property type="match status" value="1"/>
</dbReference>
<sequence length="247" mass="28185">MTEHIQRLTTKIYVTTPHSFTKKEYLPSDRPLNAFRKPIVWKLGTKRLRNEGAALRFVKDSTNIPVPQVLHCGLDDDGVMSLTVESVDGIVCENVGDSCRMPPEKAHNTLSECLECQKLGFENTNTFIETTVLLQLRSLRSNQTGLDGLVIPPPRIVKFDDRASWTPKKSSLGKPYVFCHGDLSRSNIILDRETLQVKCIVDWECAGYYPADLESNLWQLDYKEYMKSFQDTDKIRREISLIAEEDS</sequence>
<keyword evidence="3" id="KW-1185">Reference proteome</keyword>
<dbReference type="STRING" id="1306861.A0A4U6X2S9"/>
<dbReference type="SUPFAM" id="SSF56112">
    <property type="entry name" value="Protein kinase-like (PK-like)"/>
    <property type="match status" value="1"/>
</dbReference>